<accession>A0A067QXV0</accession>
<evidence type="ECO:0000256" key="3">
    <source>
        <dbReference type="ARBA" id="ARBA00022741"/>
    </source>
</evidence>
<dbReference type="HAMAP" id="MF_00044">
    <property type="entry name" value="Asp_tRNA_synth_type1"/>
    <property type="match status" value="1"/>
</dbReference>
<sequence>MYGRLGAFCKTVCVDKYYLFGKSFYLRRQKLLLTKVTISDMFAPPLPHPGRLYSAPNRFPGRESGQSNVVNRVSCGDLRECHIGLEVELCGRVQYQRVGRFLTLRDQYGMTQVIAPDDRPDIGRRLANMPLDSFVAVRGWVYPRPPGQHNVRMPTGSVEVIIKEFRMVRPGKKSAFDNVSKSKFKKNADASKSLPTHNRLTSEEFAKCESPSVTSRFARRTHTCGDLNENTIGQDVHLCGWVELKRLGRFLTLRDGYGVAQLVAPNNRPDISQQISSIRLDTIVTVKGLVCARPPGQKNVRMPTGAIEVSVTELEVVDPNEKIEPALPEPTTNISMQIRSFSTSSNIFSEETKPTKVAPDTSKFTHRTHTCGELRDCHIGLKVRLCGWIEYQRMAKFVTLRDAYGSTQLVAPVERKDIVQLLDGIPFESVVTVSGIVCGRPPAQENVNMPTGSIEVVLNDFMIISTAKKQLPFTIRDFNKAKEPLRLKYRYLDLRFPEMQHNLRLRSKVLMSMREYLCNHCDFVEVETPTLFRRTPGGAQEFVVPTRLPSHFYSLVQSPQQFKQLLMIGAIDRYFQVARCYRDEGAQSDRQPEFTQLDIELSFSDREGIISLVESLLEHCWPEENENKVCAPFPRMTYAEAMDQYGTDKPDTRFEMKLKDVTDAVKLSDLPEMVMPDFTARVVVVPKGSVQLTPTVENKYEDLTKKQFPSTRLILSKVTSIEHWEENLQKEFSSDVVTALKEKLNPEPFDVIMLAFGSKEQVLKLLGRLRLDYVNYLESKGVNHHRTSHYNFLWVLDFPLFFPGEKPGTYETAHHPFTHPHPDDVHILQEDPLQVRSLHYDLVLNGCEVGGGSVRIHDPVLQLQVLKDILQIDPSSLQHLLDALHSGCPPHAGIALGIDRLIALLCHSNSIRDVIAFPKTLEGRDLMSGAPIPISEEEKALYHIQTVDSAPMEQDTHNVSEVSTP</sequence>
<evidence type="ECO:0000256" key="6">
    <source>
        <dbReference type="ARBA" id="ARBA00023146"/>
    </source>
</evidence>
<dbReference type="GO" id="GO:0003676">
    <property type="term" value="F:nucleic acid binding"/>
    <property type="evidence" value="ECO:0007669"/>
    <property type="project" value="InterPro"/>
</dbReference>
<dbReference type="Pfam" id="PF01336">
    <property type="entry name" value="tRNA_anti-codon"/>
    <property type="match status" value="1"/>
</dbReference>
<protein>
    <submittedName>
        <fullName evidence="8">Aspartyl-tRNA synthetase, mitochondrial</fullName>
    </submittedName>
</protein>
<evidence type="ECO:0000256" key="4">
    <source>
        <dbReference type="ARBA" id="ARBA00022840"/>
    </source>
</evidence>
<evidence type="ECO:0000256" key="2">
    <source>
        <dbReference type="ARBA" id="ARBA00022598"/>
    </source>
</evidence>
<dbReference type="Gene3D" id="3.30.1360.30">
    <property type="entry name" value="GAD-like domain"/>
    <property type="match status" value="1"/>
</dbReference>
<keyword evidence="6 8" id="KW-0030">Aminoacyl-tRNA synthetase</keyword>
<dbReference type="SUPFAM" id="SSF50249">
    <property type="entry name" value="Nucleic acid-binding proteins"/>
    <property type="match status" value="3"/>
</dbReference>
<dbReference type="SUPFAM" id="SSF55261">
    <property type="entry name" value="GAD domain-like"/>
    <property type="match status" value="1"/>
</dbReference>
<keyword evidence="4" id="KW-0067">ATP-binding</keyword>
<dbReference type="eggNOG" id="KOG2411">
    <property type="taxonomic scope" value="Eukaryota"/>
</dbReference>
<dbReference type="InterPro" id="IPR045864">
    <property type="entry name" value="aa-tRNA-synth_II/BPL/LPL"/>
</dbReference>
<dbReference type="OMA" id="GHIMSGR"/>
<dbReference type="PANTHER" id="PTHR22594">
    <property type="entry name" value="ASPARTYL/LYSYL-TRNA SYNTHETASE"/>
    <property type="match status" value="1"/>
</dbReference>
<dbReference type="SUPFAM" id="SSF55681">
    <property type="entry name" value="Class II aaRS and biotin synthetases"/>
    <property type="match status" value="1"/>
</dbReference>
<dbReference type="Proteomes" id="UP000027135">
    <property type="component" value="Unassembled WGS sequence"/>
</dbReference>
<dbReference type="STRING" id="136037.A0A067QXV0"/>
<dbReference type="InterPro" id="IPR002312">
    <property type="entry name" value="Asp/Asn-tRNA-synth_IIb"/>
</dbReference>
<dbReference type="GO" id="GO:0005739">
    <property type="term" value="C:mitochondrion"/>
    <property type="evidence" value="ECO:0007669"/>
    <property type="project" value="TreeGrafter"/>
</dbReference>
<dbReference type="AlphaFoldDB" id="A0A067QXV0"/>
<dbReference type="GO" id="GO:0005524">
    <property type="term" value="F:ATP binding"/>
    <property type="evidence" value="ECO:0007669"/>
    <property type="project" value="UniProtKB-KW"/>
</dbReference>
<feature type="domain" description="Aminoacyl-transfer RNA synthetases class-II family profile" evidence="7">
    <location>
        <begin position="503"/>
        <end position="931"/>
    </location>
</feature>
<keyword evidence="9" id="KW-1185">Reference proteome</keyword>
<dbReference type="PANTHER" id="PTHR22594:SF5">
    <property type="entry name" value="ASPARTATE--TRNA LIGASE, MITOCHONDRIAL"/>
    <property type="match status" value="1"/>
</dbReference>
<dbReference type="PRINTS" id="PR01042">
    <property type="entry name" value="TRNASYNTHASP"/>
</dbReference>
<evidence type="ECO:0000313" key="9">
    <source>
        <dbReference type="Proteomes" id="UP000027135"/>
    </source>
</evidence>
<evidence type="ECO:0000256" key="5">
    <source>
        <dbReference type="ARBA" id="ARBA00022917"/>
    </source>
</evidence>
<reference evidence="8 9" key="1">
    <citation type="journal article" date="2014" name="Nat. Commun.">
        <title>Molecular traces of alternative social organization in a termite genome.</title>
        <authorList>
            <person name="Terrapon N."/>
            <person name="Li C."/>
            <person name="Robertson H.M."/>
            <person name="Ji L."/>
            <person name="Meng X."/>
            <person name="Booth W."/>
            <person name="Chen Z."/>
            <person name="Childers C.P."/>
            <person name="Glastad K.M."/>
            <person name="Gokhale K."/>
            <person name="Gowin J."/>
            <person name="Gronenberg W."/>
            <person name="Hermansen R.A."/>
            <person name="Hu H."/>
            <person name="Hunt B.G."/>
            <person name="Huylmans A.K."/>
            <person name="Khalil S.M."/>
            <person name="Mitchell R.D."/>
            <person name="Munoz-Torres M.C."/>
            <person name="Mustard J.A."/>
            <person name="Pan H."/>
            <person name="Reese J.T."/>
            <person name="Scharf M.E."/>
            <person name="Sun F."/>
            <person name="Vogel H."/>
            <person name="Xiao J."/>
            <person name="Yang W."/>
            <person name="Yang Z."/>
            <person name="Yang Z."/>
            <person name="Zhou J."/>
            <person name="Zhu J."/>
            <person name="Brent C.S."/>
            <person name="Elsik C.G."/>
            <person name="Goodisman M.A."/>
            <person name="Liberles D.A."/>
            <person name="Roe R.M."/>
            <person name="Vargo E.L."/>
            <person name="Vilcinskas A."/>
            <person name="Wang J."/>
            <person name="Bornberg-Bauer E."/>
            <person name="Korb J."/>
            <person name="Zhang G."/>
            <person name="Liebig J."/>
        </authorList>
    </citation>
    <scope>NUCLEOTIDE SEQUENCE [LARGE SCALE GENOMIC DNA]</scope>
    <source>
        <tissue evidence="8">Whole organism</tissue>
    </source>
</reference>
<gene>
    <name evidence="8" type="ORF">L798_15056</name>
</gene>
<organism evidence="8 9">
    <name type="scientific">Zootermopsis nevadensis</name>
    <name type="common">Dampwood termite</name>
    <dbReference type="NCBI Taxonomy" id="136037"/>
    <lineage>
        <taxon>Eukaryota</taxon>
        <taxon>Metazoa</taxon>
        <taxon>Ecdysozoa</taxon>
        <taxon>Arthropoda</taxon>
        <taxon>Hexapoda</taxon>
        <taxon>Insecta</taxon>
        <taxon>Pterygota</taxon>
        <taxon>Neoptera</taxon>
        <taxon>Polyneoptera</taxon>
        <taxon>Dictyoptera</taxon>
        <taxon>Blattodea</taxon>
        <taxon>Blattoidea</taxon>
        <taxon>Termitoidae</taxon>
        <taxon>Termopsidae</taxon>
        <taxon>Zootermopsis</taxon>
    </lineage>
</organism>
<evidence type="ECO:0000256" key="1">
    <source>
        <dbReference type="ARBA" id="ARBA00006303"/>
    </source>
</evidence>
<comment type="similarity">
    <text evidence="1">Belongs to the class-II aminoacyl-tRNA synthetase family. Type 1 subfamily.</text>
</comment>
<dbReference type="NCBIfam" id="TIGR00459">
    <property type="entry name" value="aspS_bact"/>
    <property type="match status" value="1"/>
</dbReference>
<dbReference type="InterPro" id="IPR047089">
    <property type="entry name" value="Asp-tRNA-ligase_1_N"/>
</dbReference>
<dbReference type="GO" id="GO:0006422">
    <property type="term" value="P:aspartyl-tRNA aminoacylation"/>
    <property type="evidence" value="ECO:0007669"/>
    <property type="project" value="TreeGrafter"/>
</dbReference>
<dbReference type="InterPro" id="IPR012340">
    <property type="entry name" value="NA-bd_OB-fold"/>
</dbReference>
<evidence type="ECO:0000313" key="8">
    <source>
        <dbReference type="EMBL" id="KDR10978.1"/>
    </source>
</evidence>
<keyword evidence="3" id="KW-0547">Nucleotide-binding</keyword>
<dbReference type="EMBL" id="KK853129">
    <property type="protein sequence ID" value="KDR10978.1"/>
    <property type="molecule type" value="Genomic_DNA"/>
</dbReference>
<keyword evidence="2" id="KW-0436">Ligase</keyword>
<dbReference type="NCBIfam" id="NF001750">
    <property type="entry name" value="PRK00476.1"/>
    <property type="match status" value="1"/>
</dbReference>
<dbReference type="Gene3D" id="2.40.50.140">
    <property type="entry name" value="Nucleic acid-binding proteins"/>
    <property type="match status" value="3"/>
</dbReference>
<proteinExistence type="inferred from homology"/>
<dbReference type="PROSITE" id="PS50862">
    <property type="entry name" value="AA_TRNA_LIGASE_II"/>
    <property type="match status" value="1"/>
</dbReference>
<dbReference type="InterPro" id="IPR006195">
    <property type="entry name" value="aa-tRNA-synth_II"/>
</dbReference>
<keyword evidence="5" id="KW-0648">Protein biosynthesis</keyword>
<dbReference type="FunCoup" id="A0A067QXV0">
    <property type="interactions" value="1650"/>
</dbReference>
<dbReference type="GO" id="GO:0004815">
    <property type="term" value="F:aspartate-tRNA ligase activity"/>
    <property type="evidence" value="ECO:0007669"/>
    <property type="project" value="TreeGrafter"/>
</dbReference>
<dbReference type="Pfam" id="PF00152">
    <property type="entry name" value="tRNA-synt_2"/>
    <property type="match status" value="1"/>
</dbReference>
<name>A0A067QXV0_ZOONE</name>
<dbReference type="CDD" id="cd04317">
    <property type="entry name" value="EcAspRS_like_N"/>
    <property type="match status" value="2"/>
</dbReference>
<dbReference type="InterPro" id="IPR004365">
    <property type="entry name" value="NA-bd_OB_tRNA"/>
</dbReference>
<dbReference type="OrthoDB" id="439710at2759"/>
<dbReference type="Gene3D" id="3.30.930.10">
    <property type="entry name" value="Bira Bifunctional Protein, Domain 2"/>
    <property type="match status" value="1"/>
</dbReference>
<evidence type="ECO:0000259" key="7">
    <source>
        <dbReference type="PROSITE" id="PS50862"/>
    </source>
</evidence>
<dbReference type="InterPro" id="IPR004524">
    <property type="entry name" value="Asp-tRNA-ligase_1"/>
</dbReference>
<dbReference type="InParanoid" id="A0A067QXV0"/>
<dbReference type="InterPro" id="IPR004364">
    <property type="entry name" value="Aa-tRNA-synt_II"/>
</dbReference>
<dbReference type="InterPro" id="IPR004115">
    <property type="entry name" value="GAD-like_sf"/>
</dbReference>